<comment type="caution">
    <text evidence="2">The sequence shown here is derived from an EMBL/GenBank/DDBJ whole genome shotgun (WGS) entry which is preliminary data.</text>
</comment>
<protein>
    <recommendedName>
        <fullName evidence="1">PPM-type phosphatase domain-containing protein</fullName>
    </recommendedName>
</protein>
<dbReference type="AlphaFoldDB" id="A0A853AZM0"/>
<reference evidence="2 3" key="1">
    <citation type="submission" date="2020-07" db="EMBL/GenBank/DDBJ databases">
        <title>Sequencing the genomes of 1000 actinobacteria strains.</title>
        <authorList>
            <person name="Klenk H.-P."/>
        </authorList>
    </citation>
    <scope>NUCLEOTIDE SEQUENCE [LARGE SCALE GENOMIC DNA]</scope>
    <source>
        <strain evidence="2 3">DSM 104006</strain>
    </source>
</reference>
<dbReference type="SUPFAM" id="SSF81606">
    <property type="entry name" value="PP2C-like"/>
    <property type="match status" value="1"/>
</dbReference>
<dbReference type="InterPro" id="IPR001932">
    <property type="entry name" value="PPM-type_phosphatase-like_dom"/>
</dbReference>
<dbReference type="Proteomes" id="UP000549616">
    <property type="component" value="Unassembled WGS sequence"/>
</dbReference>
<keyword evidence="3" id="KW-1185">Reference proteome</keyword>
<name>A0A853AZM0_9PSEU</name>
<organism evidence="2 3">
    <name type="scientific">Amycolatopsis endophytica</name>
    <dbReference type="NCBI Taxonomy" id="860233"/>
    <lineage>
        <taxon>Bacteria</taxon>
        <taxon>Bacillati</taxon>
        <taxon>Actinomycetota</taxon>
        <taxon>Actinomycetes</taxon>
        <taxon>Pseudonocardiales</taxon>
        <taxon>Pseudonocardiaceae</taxon>
        <taxon>Amycolatopsis</taxon>
    </lineage>
</organism>
<dbReference type="Pfam" id="PF13672">
    <property type="entry name" value="PP2C_2"/>
    <property type="match status" value="1"/>
</dbReference>
<dbReference type="EMBL" id="JACCFK010000001">
    <property type="protein sequence ID" value="NYI88067.1"/>
    <property type="molecule type" value="Genomic_DNA"/>
</dbReference>
<dbReference type="RefSeq" id="WP_179772361.1">
    <property type="nucleotide sequence ID" value="NZ_JACCFK010000001.1"/>
</dbReference>
<dbReference type="Gene3D" id="3.60.40.10">
    <property type="entry name" value="PPM-type phosphatase domain"/>
    <property type="match status" value="1"/>
</dbReference>
<evidence type="ECO:0000313" key="3">
    <source>
        <dbReference type="Proteomes" id="UP000549616"/>
    </source>
</evidence>
<gene>
    <name evidence="2" type="ORF">HNR02_001390</name>
</gene>
<dbReference type="InterPro" id="IPR036457">
    <property type="entry name" value="PPM-type-like_dom_sf"/>
</dbReference>
<accession>A0A853AZM0</accession>
<evidence type="ECO:0000259" key="1">
    <source>
        <dbReference type="Pfam" id="PF13672"/>
    </source>
</evidence>
<feature type="domain" description="PPM-type phosphatase" evidence="1">
    <location>
        <begin position="31"/>
        <end position="216"/>
    </location>
</feature>
<proteinExistence type="predicted"/>
<sequence length="255" mass="27007">MPGIQVAERAGVGLDGHPRPSEDRVVVLDHAVAVLDGATSSDPTQPSGGWYAERLASRLAHELTGDGDLPAVLRRAIAGVANAEGLRPGLSPSSTVAIVRWTAERVDSLVLADSPIVAFGQTVDLLADDRLVILRRGGRLRTRQAVRSLRNHPDGFWVAEADPGAAAHALTSSRPRAGLDAVILATDGVSCGVDDYGLFTWTEALHLARAKGLNAVLDAVRAAEDSDPDARRWPRAKRHDDQAIVLVEFAGPGRP</sequence>
<evidence type="ECO:0000313" key="2">
    <source>
        <dbReference type="EMBL" id="NYI88067.1"/>
    </source>
</evidence>